<name>D5V248_ARCNC</name>
<dbReference type="AlphaFoldDB" id="D5V248"/>
<accession>D5V248</accession>
<keyword evidence="2" id="KW-1185">Reference proteome</keyword>
<dbReference type="EMBL" id="CP001999">
    <property type="protein sequence ID" value="ADG92281.1"/>
    <property type="molecule type" value="Genomic_DNA"/>
</dbReference>
<dbReference type="STRING" id="572480.Arnit_0616"/>
<evidence type="ECO:0000313" key="1">
    <source>
        <dbReference type="EMBL" id="ADG92281.1"/>
    </source>
</evidence>
<evidence type="ECO:0000313" key="2">
    <source>
        <dbReference type="Proteomes" id="UP000000939"/>
    </source>
</evidence>
<dbReference type="OrthoDB" id="5368535at2"/>
<dbReference type="RefSeq" id="WP_013134426.1">
    <property type="nucleotide sequence ID" value="NC_014166.1"/>
</dbReference>
<protein>
    <submittedName>
        <fullName evidence="1">Uncharacterized protein</fullName>
    </submittedName>
</protein>
<sequence>MNFSSDNLEFILDSDDYIIETVKSIGIFNPGRWSETFGKPLAKKVNGKWKTPFTEAKILHTSKGLALAIKRFNVTPKKQTIEFAGLNGYSEKSRLLKELLSGLFSQLGNSFITRIDVAIDFRGRVPNKVIRQLCKNRQPKQYKNSIYYKTNKEKSTNQKLDIKKYNKSLKNDLDEQIERLEFVFKGGYFHKLQIIGLGNAYQKMEKSIKRLSGLNVKIEAI</sequence>
<proteinExistence type="predicted"/>
<dbReference type="Proteomes" id="UP000000939">
    <property type="component" value="Chromosome"/>
</dbReference>
<dbReference type="KEGG" id="ant:Arnit_0616"/>
<gene>
    <name evidence="1" type="ordered locus">Arnit_0616</name>
</gene>
<dbReference type="HOGENOM" id="CLU_1209280_0_0_7"/>
<reference evidence="1 2" key="1">
    <citation type="journal article" date="2010" name="Stand. Genomic Sci.">
        <title>Complete genome sequence of Arcobacter nitrofigilis type strain (CI).</title>
        <authorList>
            <person name="Pati A."/>
            <person name="Gronow S."/>
            <person name="Lapidus A."/>
            <person name="Copeland A."/>
            <person name="Glavina Del Rio T."/>
            <person name="Nolan M."/>
            <person name="Lucas S."/>
            <person name="Tice H."/>
            <person name="Cheng J.F."/>
            <person name="Han C."/>
            <person name="Chertkov O."/>
            <person name="Bruce D."/>
            <person name="Tapia R."/>
            <person name="Goodwin L."/>
            <person name="Pitluck S."/>
            <person name="Liolios K."/>
            <person name="Ivanova N."/>
            <person name="Mavromatis K."/>
            <person name="Chen A."/>
            <person name="Palaniappan K."/>
            <person name="Land M."/>
            <person name="Hauser L."/>
            <person name="Chang Y.J."/>
            <person name="Jeffries C.D."/>
            <person name="Detter J.C."/>
            <person name="Rohde M."/>
            <person name="Goker M."/>
            <person name="Bristow J."/>
            <person name="Eisen J.A."/>
            <person name="Markowitz V."/>
            <person name="Hugenholtz P."/>
            <person name="Klenk H.P."/>
            <person name="Kyrpides N.C."/>
        </authorList>
    </citation>
    <scope>NUCLEOTIDE SEQUENCE [LARGE SCALE GENOMIC DNA]</scope>
    <source>
        <strain evidence="2">ATCC 33309 / DSM 7299 / CCUG 15893 / LMG 7604 / NCTC 12251 / CI</strain>
    </source>
</reference>
<organism evidence="1 2">
    <name type="scientific">Arcobacter nitrofigilis (strain ATCC 33309 / DSM 7299 / CCUG 15893 / LMG 7604 / NCTC 12251 / CI)</name>
    <name type="common">Campylobacter nitrofigilis</name>
    <dbReference type="NCBI Taxonomy" id="572480"/>
    <lineage>
        <taxon>Bacteria</taxon>
        <taxon>Pseudomonadati</taxon>
        <taxon>Campylobacterota</taxon>
        <taxon>Epsilonproteobacteria</taxon>
        <taxon>Campylobacterales</taxon>
        <taxon>Arcobacteraceae</taxon>
        <taxon>Arcobacter</taxon>
    </lineage>
</organism>